<evidence type="ECO:0000256" key="1">
    <source>
        <dbReference type="ARBA" id="ARBA00004447"/>
    </source>
</evidence>
<comment type="similarity">
    <text evidence="3 12">Belongs to the glycosyltransferase 10 family.</text>
</comment>
<gene>
    <name evidence="15" type="ORF">RN001_010824</name>
</gene>
<keyword evidence="9 12" id="KW-0333">Golgi apparatus</keyword>
<evidence type="ECO:0000256" key="5">
    <source>
        <dbReference type="ARBA" id="ARBA00022679"/>
    </source>
</evidence>
<dbReference type="Pfam" id="PF00852">
    <property type="entry name" value="Glyco_transf_10"/>
    <property type="match status" value="1"/>
</dbReference>
<keyword evidence="10" id="KW-0472">Membrane</keyword>
<sequence length="368" mass="43174">MVSKLVKLFGIVTCLLVLYIIWSRQNQAIYFAKSINNSKQKDVKHILFWTPFYAKEDYFIGFGSKPFNKCDYKNCFFTNNRSFLSVDKFDAIMFNGNIYDKNRHKEPSVRNQSQVYIYVNGESPVHTPSNLKFFNSFYNWTMTYRHDSDVQFPYDEVVKKDSNYVLPSIDSIKNKTKMMAWFVSNCHTPSKREVLVNKLKNYIPIDIYGQCGTMQCAQNERTWPAEECLNILEKNYKFYLAAENSLCKDYASEKLYGPLRKNVIPVVYSGANYTKIAPPNSVINVGDFNDVPELVNYLKFLDANPIEYLKYFEWKKHYMIVEKQTACKLCQKLNEPIVTKVIKDLHQWTWGPNNEICKQLPKIVQNLL</sequence>
<keyword evidence="11" id="KW-0325">Glycoprotein</keyword>
<evidence type="ECO:0000256" key="4">
    <source>
        <dbReference type="ARBA" id="ARBA00022676"/>
    </source>
</evidence>
<dbReference type="FunFam" id="3.40.50.11660:FF:000006">
    <property type="entry name" value="Alpha-(1,3)-fucosyltransferase C"/>
    <property type="match status" value="1"/>
</dbReference>
<evidence type="ECO:0000256" key="2">
    <source>
        <dbReference type="ARBA" id="ARBA00004922"/>
    </source>
</evidence>
<dbReference type="Pfam" id="PF17039">
    <property type="entry name" value="Glyco_tran_10_N"/>
    <property type="match status" value="1"/>
</dbReference>
<evidence type="ECO:0000256" key="3">
    <source>
        <dbReference type="ARBA" id="ARBA00008919"/>
    </source>
</evidence>
<evidence type="ECO:0000256" key="8">
    <source>
        <dbReference type="ARBA" id="ARBA00022989"/>
    </source>
</evidence>
<evidence type="ECO:0000259" key="14">
    <source>
        <dbReference type="Pfam" id="PF17039"/>
    </source>
</evidence>
<evidence type="ECO:0000256" key="11">
    <source>
        <dbReference type="ARBA" id="ARBA00023180"/>
    </source>
</evidence>
<dbReference type="GO" id="GO:0032580">
    <property type="term" value="C:Golgi cisterna membrane"/>
    <property type="evidence" value="ECO:0007669"/>
    <property type="project" value="UniProtKB-SubCell"/>
</dbReference>
<accession>A0AAN7P8C6</accession>
<dbReference type="InterPro" id="IPR031481">
    <property type="entry name" value="Glyco_tran_10_N"/>
</dbReference>
<dbReference type="EC" id="2.4.1.-" evidence="12"/>
<dbReference type="EMBL" id="JARPUR010000004">
    <property type="protein sequence ID" value="KAK4878318.1"/>
    <property type="molecule type" value="Genomic_DNA"/>
</dbReference>
<evidence type="ECO:0000256" key="7">
    <source>
        <dbReference type="ARBA" id="ARBA00022968"/>
    </source>
</evidence>
<keyword evidence="6 12" id="KW-0812">Transmembrane</keyword>
<dbReference type="InterPro" id="IPR001503">
    <property type="entry name" value="Glyco_trans_10"/>
</dbReference>
<dbReference type="PANTHER" id="PTHR48438:SF1">
    <property type="entry name" value="ALPHA-(1,3)-FUCOSYLTRANSFERASE C-RELATED"/>
    <property type="match status" value="1"/>
</dbReference>
<organism evidence="15 16">
    <name type="scientific">Aquatica leii</name>
    <dbReference type="NCBI Taxonomy" id="1421715"/>
    <lineage>
        <taxon>Eukaryota</taxon>
        <taxon>Metazoa</taxon>
        <taxon>Ecdysozoa</taxon>
        <taxon>Arthropoda</taxon>
        <taxon>Hexapoda</taxon>
        <taxon>Insecta</taxon>
        <taxon>Pterygota</taxon>
        <taxon>Neoptera</taxon>
        <taxon>Endopterygota</taxon>
        <taxon>Coleoptera</taxon>
        <taxon>Polyphaga</taxon>
        <taxon>Elateriformia</taxon>
        <taxon>Elateroidea</taxon>
        <taxon>Lampyridae</taxon>
        <taxon>Luciolinae</taxon>
        <taxon>Aquatica</taxon>
    </lineage>
</organism>
<comment type="pathway">
    <text evidence="2">Protein modification; protein glycosylation.</text>
</comment>
<dbReference type="InterPro" id="IPR055270">
    <property type="entry name" value="Glyco_tran_10_C"/>
</dbReference>
<comment type="caution">
    <text evidence="15">The sequence shown here is derived from an EMBL/GenBank/DDBJ whole genome shotgun (WGS) entry which is preliminary data.</text>
</comment>
<dbReference type="SUPFAM" id="SSF53756">
    <property type="entry name" value="UDP-Glycosyltransferase/glycogen phosphorylase"/>
    <property type="match status" value="1"/>
</dbReference>
<feature type="domain" description="Fucosyltransferase N-terminal" evidence="14">
    <location>
        <begin position="43"/>
        <end position="154"/>
    </location>
</feature>
<comment type="subcellular location">
    <subcellularLocation>
        <location evidence="1 12">Golgi apparatus</location>
        <location evidence="1 12">Golgi stack membrane</location>
        <topology evidence="1 12">Single-pass type II membrane protein</topology>
    </subcellularLocation>
</comment>
<evidence type="ECO:0000313" key="15">
    <source>
        <dbReference type="EMBL" id="KAK4878318.1"/>
    </source>
</evidence>
<feature type="domain" description="Fucosyltransferase C-terminal" evidence="13">
    <location>
        <begin position="173"/>
        <end position="348"/>
    </location>
</feature>
<evidence type="ECO:0000259" key="13">
    <source>
        <dbReference type="Pfam" id="PF00852"/>
    </source>
</evidence>
<evidence type="ECO:0000256" key="10">
    <source>
        <dbReference type="ARBA" id="ARBA00023136"/>
    </source>
</evidence>
<dbReference type="PANTHER" id="PTHR48438">
    <property type="entry name" value="ALPHA-(1,3)-FUCOSYLTRANSFERASE C-RELATED"/>
    <property type="match status" value="1"/>
</dbReference>
<keyword evidence="5 12" id="KW-0808">Transferase</keyword>
<keyword evidence="7" id="KW-0735">Signal-anchor</keyword>
<name>A0AAN7P8C6_9COLE</name>
<dbReference type="InterPro" id="IPR038577">
    <property type="entry name" value="GT10-like_C_sf"/>
</dbReference>
<dbReference type="Gene3D" id="3.40.50.11660">
    <property type="entry name" value="Glycosyl transferase family 10, C-terminal domain"/>
    <property type="match status" value="1"/>
</dbReference>
<dbReference type="AlphaFoldDB" id="A0AAN7P8C6"/>
<evidence type="ECO:0000256" key="9">
    <source>
        <dbReference type="ARBA" id="ARBA00023034"/>
    </source>
</evidence>
<proteinExistence type="inferred from homology"/>
<protein>
    <recommendedName>
        <fullName evidence="12">Fucosyltransferase</fullName>
        <ecNumber evidence="12">2.4.1.-</ecNumber>
    </recommendedName>
</protein>
<keyword evidence="4 12" id="KW-0328">Glycosyltransferase</keyword>
<dbReference type="GO" id="GO:0008417">
    <property type="term" value="F:fucosyltransferase activity"/>
    <property type="evidence" value="ECO:0007669"/>
    <property type="project" value="InterPro"/>
</dbReference>
<keyword evidence="16" id="KW-1185">Reference proteome</keyword>
<reference evidence="16" key="1">
    <citation type="submission" date="2023-01" db="EMBL/GenBank/DDBJ databases">
        <title>Key to firefly adult light organ development and bioluminescence: homeobox transcription factors regulate luciferase expression and transportation to peroxisome.</title>
        <authorList>
            <person name="Fu X."/>
        </authorList>
    </citation>
    <scope>NUCLEOTIDE SEQUENCE [LARGE SCALE GENOMIC DNA]</scope>
</reference>
<dbReference type="Proteomes" id="UP001353858">
    <property type="component" value="Unassembled WGS sequence"/>
</dbReference>
<keyword evidence="8" id="KW-1133">Transmembrane helix</keyword>
<evidence type="ECO:0000313" key="16">
    <source>
        <dbReference type="Proteomes" id="UP001353858"/>
    </source>
</evidence>
<evidence type="ECO:0000256" key="12">
    <source>
        <dbReference type="RuleBase" id="RU003832"/>
    </source>
</evidence>
<evidence type="ECO:0000256" key="6">
    <source>
        <dbReference type="ARBA" id="ARBA00022692"/>
    </source>
</evidence>